<dbReference type="InterPro" id="IPR020616">
    <property type="entry name" value="Thiolase_N"/>
</dbReference>
<dbReference type="Pfam" id="PF00108">
    <property type="entry name" value="Thiolase_N"/>
    <property type="match status" value="1"/>
</dbReference>
<dbReference type="PROSITE" id="PS00099">
    <property type="entry name" value="THIOLASE_3"/>
    <property type="match status" value="1"/>
</dbReference>
<evidence type="ECO:0000256" key="1">
    <source>
        <dbReference type="ARBA" id="ARBA00005189"/>
    </source>
</evidence>
<organism evidence="8 9">
    <name type="scientific">Daphnia sinensis</name>
    <dbReference type="NCBI Taxonomy" id="1820382"/>
    <lineage>
        <taxon>Eukaryota</taxon>
        <taxon>Metazoa</taxon>
        <taxon>Ecdysozoa</taxon>
        <taxon>Arthropoda</taxon>
        <taxon>Crustacea</taxon>
        <taxon>Branchiopoda</taxon>
        <taxon>Diplostraca</taxon>
        <taxon>Cladocera</taxon>
        <taxon>Anomopoda</taxon>
        <taxon>Daphniidae</taxon>
        <taxon>Daphnia</taxon>
        <taxon>Daphnia similis group</taxon>
    </lineage>
</organism>
<evidence type="ECO:0000313" key="9">
    <source>
        <dbReference type="Proteomes" id="UP000820818"/>
    </source>
</evidence>
<gene>
    <name evidence="8" type="ORF">GHT06_007582</name>
</gene>
<dbReference type="AlphaFoldDB" id="A0AAD5KDZ5"/>
<reference evidence="8" key="1">
    <citation type="submission" date="2022-05" db="EMBL/GenBank/DDBJ databases">
        <title>A multi-omics perspective on studying reproductive biology in Daphnia sinensis.</title>
        <authorList>
            <person name="Jia J."/>
        </authorList>
    </citation>
    <scope>NUCLEOTIDE SEQUENCE</scope>
    <source>
        <strain evidence="8">WSL</strain>
    </source>
</reference>
<dbReference type="PANTHER" id="PTHR43365:SF1">
    <property type="entry name" value="ACETYL-COA C-ACYLTRANSFERASE"/>
    <property type="match status" value="1"/>
</dbReference>
<dbReference type="CDD" id="cd00751">
    <property type="entry name" value="thiolase"/>
    <property type="match status" value="1"/>
</dbReference>
<dbReference type="Pfam" id="PF02803">
    <property type="entry name" value="Thiolase_C"/>
    <property type="match status" value="1"/>
</dbReference>
<evidence type="ECO:0000259" key="7">
    <source>
        <dbReference type="Pfam" id="PF02803"/>
    </source>
</evidence>
<name>A0AAD5KDZ5_9CRUS</name>
<evidence type="ECO:0000313" key="8">
    <source>
        <dbReference type="EMBL" id="KAI9549852.1"/>
    </source>
</evidence>
<feature type="domain" description="Thiolase C-terminal" evidence="7">
    <location>
        <begin position="217"/>
        <end position="338"/>
    </location>
</feature>
<comment type="similarity">
    <text evidence="2 5">Belongs to the thiolase-like superfamily. Thiolase family.</text>
</comment>
<accession>A0AAD5KDZ5</accession>
<keyword evidence="4 5" id="KW-0012">Acyltransferase</keyword>
<dbReference type="SUPFAM" id="SSF53901">
    <property type="entry name" value="Thiolase-like"/>
    <property type="match status" value="1"/>
</dbReference>
<dbReference type="PANTHER" id="PTHR43365">
    <property type="entry name" value="BLR7806 PROTEIN"/>
    <property type="match status" value="1"/>
</dbReference>
<dbReference type="InterPro" id="IPR002155">
    <property type="entry name" value="Thiolase"/>
</dbReference>
<proteinExistence type="inferred from homology"/>
<dbReference type="InterPro" id="IPR020613">
    <property type="entry name" value="Thiolase_CS"/>
</dbReference>
<comment type="caution">
    <text evidence="8">The sequence shown here is derived from an EMBL/GenBank/DDBJ whole genome shotgun (WGS) entry which is preliminary data.</text>
</comment>
<dbReference type="InterPro" id="IPR020610">
    <property type="entry name" value="Thiolase_AS"/>
</dbReference>
<evidence type="ECO:0000256" key="3">
    <source>
        <dbReference type="ARBA" id="ARBA00022679"/>
    </source>
</evidence>
<feature type="domain" description="Thiolase N-terminal" evidence="6">
    <location>
        <begin position="5"/>
        <end position="129"/>
    </location>
</feature>
<dbReference type="Proteomes" id="UP000820818">
    <property type="component" value="Unassembled WGS sequence"/>
</dbReference>
<protein>
    <recommendedName>
        <fullName evidence="10">Acetyl-CoA C-acetyltransferase</fullName>
    </recommendedName>
</protein>
<evidence type="ECO:0000256" key="5">
    <source>
        <dbReference type="RuleBase" id="RU003557"/>
    </source>
</evidence>
<dbReference type="InterPro" id="IPR020617">
    <property type="entry name" value="Thiolase_C"/>
</dbReference>
<dbReference type="GO" id="GO:0016747">
    <property type="term" value="F:acyltransferase activity, transferring groups other than amino-acyl groups"/>
    <property type="evidence" value="ECO:0007669"/>
    <property type="project" value="InterPro"/>
</dbReference>
<dbReference type="EMBL" id="WJBH02000244">
    <property type="protein sequence ID" value="KAI9549852.1"/>
    <property type="molecule type" value="Genomic_DNA"/>
</dbReference>
<dbReference type="InterPro" id="IPR016039">
    <property type="entry name" value="Thiolase-like"/>
</dbReference>
<dbReference type="Gene3D" id="3.40.47.10">
    <property type="match status" value="3"/>
</dbReference>
<comment type="pathway">
    <text evidence="1">Lipid metabolism.</text>
</comment>
<evidence type="ECO:0000259" key="6">
    <source>
        <dbReference type="Pfam" id="PF00108"/>
    </source>
</evidence>
<keyword evidence="9" id="KW-1185">Reference proteome</keyword>
<evidence type="ECO:0000256" key="4">
    <source>
        <dbReference type="ARBA" id="ARBA00023315"/>
    </source>
</evidence>
<evidence type="ECO:0008006" key="10">
    <source>
        <dbReference type="Google" id="ProtNLM"/>
    </source>
</evidence>
<sequence length="339" mass="36269">MVDAYIFEALRTPRGTGKQSGSLHQVRAIELLTTVLNELRERHQLDTSQVDDGIFGCVTPVEDQGGNIAKAALLFADWDNSVGGMQINRFCCSGLDAVNLATMKIRSGFEDLIVAGGVESMSRVPIHHDDGPILYDPDVVDKDEHVRTDTSLEALAALSTSFTEMGESGFDAMALKKYPMIEKVLHVHTAGNSSGIVDGAAVVLIGNLEKSKQLNLNPRARVVATATVSTEPTIMLTGHIAAAKKVLKKAGLTKKDIDLWEVNEAFASVALKFQKDMDIEDSIMNVNGGAIALGHPLGATGAMMLGTVLDELERRNMKRALITLCGGAGMGVATIIERV</sequence>
<dbReference type="PROSITE" id="PS00737">
    <property type="entry name" value="THIOLASE_2"/>
    <property type="match status" value="1"/>
</dbReference>
<evidence type="ECO:0000256" key="2">
    <source>
        <dbReference type="ARBA" id="ARBA00010982"/>
    </source>
</evidence>
<keyword evidence="3 5" id="KW-0808">Transferase</keyword>